<evidence type="ECO:0000256" key="4">
    <source>
        <dbReference type="SAM" id="Phobius"/>
    </source>
</evidence>
<dbReference type="EnsemblMetazoa" id="CLYHEMT011593.1">
    <property type="protein sequence ID" value="CLYHEMP011593.1"/>
    <property type="gene ID" value="CLYHEMG011593"/>
</dbReference>
<proteinExistence type="predicted"/>
<evidence type="ECO:0000256" key="2">
    <source>
        <dbReference type="ARBA" id="ARBA00023242"/>
    </source>
</evidence>
<keyword evidence="4" id="KW-1133">Transmembrane helix</keyword>
<evidence type="ECO:0000256" key="3">
    <source>
        <dbReference type="SAM" id="MobiDB-lite"/>
    </source>
</evidence>
<dbReference type="SUPFAM" id="SSF54236">
    <property type="entry name" value="Ubiquitin-like"/>
    <property type="match status" value="2"/>
</dbReference>
<organism evidence="6 7">
    <name type="scientific">Clytia hemisphaerica</name>
    <dbReference type="NCBI Taxonomy" id="252671"/>
    <lineage>
        <taxon>Eukaryota</taxon>
        <taxon>Metazoa</taxon>
        <taxon>Cnidaria</taxon>
        <taxon>Hydrozoa</taxon>
        <taxon>Hydroidolina</taxon>
        <taxon>Leptothecata</taxon>
        <taxon>Obeliida</taxon>
        <taxon>Clytiidae</taxon>
        <taxon>Clytia</taxon>
    </lineage>
</organism>
<feature type="compositionally biased region" description="Pro residues" evidence="3">
    <location>
        <begin position="128"/>
        <end position="137"/>
    </location>
</feature>
<dbReference type="PANTHER" id="PTHR47187:SF1">
    <property type="entry name" value="NFATC2-INTERACTING PROTEIN"/>
    <property type="match status" value="1"/>
</dbReference>
<keyword evidence="2" id="KW-0539">Nucleus</keyword>
<evidence type="ECO:0000313" key="6">
    <source>
        <dbReference type="EnsemblMetazoa" id="CLYHEMP011593.1"/>
    </source>
</evidence>
<accession>A0A7M5WMJ1</accession>
<dbReference type="InterPro" id="IPR022617">
    <property type="entry name" value="Rad60/SUMO-like_dom"/>
</dbReference>
<feature type="transmembrane region" description="Helical" evidence="4">
    <location>
        <begin position="6"/>
        <end position="26"/>
    </location>
</feature>
<dbReference type="GO" id="GO:0005634">
    <property type="term" value="C:nucleus"/>
    <property type="evidence" value="ECO:0007669"/>
    <property type="project" value="UniProtKB-SubCell"/>
</dbReference>
<evidence type="ECO:0000256" key="1">
    <source>
        <dbReference type="ARBA" id="ARBA00004123"/>
    </source>
</evidence>
<reference evidence="6" key="1">
    <citation type="submission" date="2021-01" db="UniProtKB">
        <authorList>
            <consortium name="EnsemblMetazoa"/>
        </authorList>
    </citation>
    <scope>IDENTIFICATION</scope>
</reference>
<dbReference type="CDD" id="cd01763">
    <property type="entry name" value="Ubl_SUMO_like"/>
    <property type="match status" value="1"/>
</dbReference>
<protein>
    <recommendedName>
        <fullName evidence="5">Rad60/SUMO-like domain-containing protein</fullName>
    </recommendedName>
</protein>
<feature type="compositionally biased region" description="Low complexity" evidence="3">
    <location>
        <begin position="83"/>
        <end position="101"/>
    </location>
</feature>
<keyword evidence="4" id="KW-0472">Membrane</keyword>
<dbReference type="PANTHER" id="PTHR47187">
    <property type="entry name" value="NFATC2-INTERACTING PROTEIN"/>
    <property type="match status" value="1"/>
</dbReference>
<dbReference type="Gene3D" id="3.10.20.90">
    <property type="entry name" value="Phosphatidylinositol 3-kinase Catalytic Subunit, Chain A, domain 1"/>
    <property type="match status" value="2"/>
</dbReference>
<dbReference type="InterPro" id="IPR029071">
    <property type="entry name" value="Ubiquitin-like_domsf"/>
</dbReference>
<comment type="subcellular location">
    <subcellularLocation>
        <location evidence="1">Nucleus</location>
    </subcellularLocation>
</comment>
<sequence>HFYCFWLVVLFPYFSLVHYVPFFSFSKQELIIAMKRTMISSGEDDESQNSTTDSDNDDIFQYNNKKTLTFKRFKNEKETIKFSDSSSSSSDSESDSSSSENSGDDGNDDVVECIDKNDTENSIENDSPPSPPPPPPDENFTTPVHKASNPLLSRLRETISLDTPNASNNSISILDLTPEEETISLKIKIHGSLVRYHVPKHKCLDELFSMIATNEEVSKSNIVLTYKNRNLNQSDRPDALNLTVASIIECIIVDSNGVTNIEDDENQITIKIQSNEKRTRKEYNVNKVSKLADALHQFCRENKVDYDNCIFEFDGETFEGESTPDSLGIEDGDIVDVIT</sequence>
<keyword evidence="4" id="KW-0812">Transmembrane</keyword>
<dbReference type="Pfam" id="PF11976">
    <property type="entry name" value="Rad60-SLD"/>
    <property type="match status" value="1"/>
</dbReference>
<evidence type="ECO:0000259" key="5">
    <source>
        <dbReference type="Pfam" id="PF11976"/>
    </source>
</evidence>
<evidence type="ECO:0000313" key="7">
    <source>
        <dbReference type="Proteomes" id="UP000594262"/>
    </source>
</evidence>
<feature type="domain" description="Rad60/SUMO-like" evidence="5">
    <location>
        <begin position="268"/>
        <end position="338"/>
    </location>
</feature>
<keyword evidence="7" id="KW-1185">Reference proteome</keyword>
<feature type="region of interest" description="Disordered" evidence="3">
    <location>
        <begin position="81"/>
        <end position="145"/>
    </location>
</feature>
<dbReference type="AlphaFoldDB" id="A0A7M5WMJ1"/>
<dbReference type="InterPro" id="IPR052324">
    <property type="entry name" value="NFATC2-Int_DNA_Repair"/>
</dbReference>
<dbReference type="GO" id="GO:0045944">
    <property type="term" value="P:positive regulation of transcription by RNA polymerase II"/>
    <property type="evidence" value="ECO:0007669"/>
    <property type="project" value="TreeGrafter"/>
</dbReference>
<feature type="compositionally biased region" description="Acidic residues" evidence="3">
    <location>
        <begin position="102"/>
        <end position="112"/>
    </location>
</feature>
<name>A0A7M5WMJ1_9CNID</name>
<dbReference type="OrthoDB" id="10071418at2759"/>
<dbReference type="Proteomes" id="UP000594262">
    <property type="component" value="Unplaced"/>
</dbReference>